<sequence length="124" mass="13548">MLESLFVAVYPRWRGEHVSTIPKRLQGYGLSPLAREHRNKTRFVFCDGGLSAGAGNTGLTSGASTIRRFIPAGAGNTRRVRQLHSPTAVYPAGAGNTLTPDQLIVPDPVYPLAREHLYRAQPRP</sequence>
<dbReference type="EMBL" id="CP034706">
    <property type="protein sequence ID" value="AZS94359.1"/>
    <property type="molecule type" value="Genomic_DNA"/>
</dbReference>
<reference evidence="1" key="1">
    <citation type="submission" date="2018-12" db="EMBL/GenBank/DDBJ databases">
        <title>Complete genome sequences of twenty non-typhoidal Salmonella isolates from Rwanda.</title>
        <authorList>
            <person name="Byukusenge M."/>
            <person name="Li L."/>
            <person name="Subhashinie K."/>
            <person name="Nzayirambaho M."/>
            <person name="Kuchipudi S.V."/>
            <person name="Jayarao B.M."/>
        </authorList>
    </citation>
    <scope>NUCLEOTIDE SEQUENCE</scope>
    <source>
        <strain evidence="1">RSE28</strain>
    </source>
</reference>
<proteinExistence type="predicted"/>
<evidence type="ECO:0000313" key="1">
    <source>
        <dbReference type="EMBL" id="AZS94359.1"/>
    </source>
</evidence>
<gene>
    <name evidence="1" type="ORF">ELZ95_04835</name>
</gene>
<organism evidence="1">
    <name type="scientific">Salmonella enterica subsp. enterica serovar Moero</name>
    <dbReference type="NCBI Taxonomy" id="2500154"/>
    <lineage>
        <taxon>Bacteria</taxon>
        <taxon>Pseudomonadati</taxon>
        <taxon>Pseudomonadota</taxon>
        <taxon>Gammaproteobacteria</taxon>
        <taxon>Enterobacterales</taxon>
        <taxon>Enterobacteriaceae</taxon>
        <taxon>Salmonella</taxon>
    </lineage>
</organism>
<dbReference type="AlphaFoldDB" id="A0A3Q9L0I0"/>
<accession>A0A3Q9L0I0</accession>
<name>A0A3Q9L0I0_SALET</name>
<protein>
    <submittedName>
        <fullName evidence="1">Uncharacterized protein</fullName>
    </submittedName>
</protein>
<dbReference type="AntiFam" id="ANF00057">
    <property type="entry name" value="Translation of E. coli type CRISPR repeat"/>
</dbReference>